<dbReference type="PANTHER" id="PTHR12112">
    <property type="entry name" value="BNIP - RELATED"/>
    <property type="match status" value="1"/>
</dbReference>
<dbReference type="InterPro" id="IPR038222">
    <property type="entry name" value="DHHA2_dom_sf"/>
</dbReference>
<dbReference type="InterPro" id="IPR038763">
    <property type="entry name" value="DHH_sf"/>
</dbReference>
<name>A0A1I3BBD3_9LACT</name>
<evidence type="ECO:0000256" key="8">
    <source>
        <dbReference type="HAMAP-Rule" id="MF_00207"/>
    </source>
</evidence>
<dbReference type="Pfam" id="PF02833">
    <property type="entry name" value="DHHA2"/>
    <property type="match status" value="1"/>
</dbReference>
<evidence type="ECO:0000256" key="6">
    <source>
        <dbReference type="ARBA" id="ARBA00023211"/>
    </source>
</evidence>
<dbReference type="FunFam" id="3.10.310.20:FF:000001">
    <property type="entry name" value="Probable manganese-dependent inorganic pyrophosphatase"/>
    <property type="match status" value="1"/>
</dbReference>
<keyword evidence="3 8" id="KW-0963">Cytoplasm</keyword>
<dbReference type="NCBIfam" id="NF003877">
    <property type="entry name" value="PRK05427.1"/>
    <property type="match status" value="1"/>
</dbReference>
<evidence type="ECO:0000256" key="2">
    <source>
        <dbReference type="ARBA" id="ARBA00007350"/>
    </source>
</evidence>
<keyword evidence="6 8" id="KW-0464">Manganese</keyword>
<dbReference type="Pfam" id="PF01368">
    <property type="entry name" value="DHH"/>
    <property type="match status" value="1"/>
</dbReference>
<dbReference type="SUPFAM" id="SSF64182">
    <property type="entry name" value="DHH phosphoesterases"/>
    <property type="match status" value="1"/>
</dbReference>
<dbReference type="GO" id="GO:0030145">
    <property type="term" value="F:manganese ion binding"/>
    <property type="evidence" value="ECO:0007669"/>
    <property type="project" value="UniProtKB-UniRule"/>
</dbReference>
<organism evidence="10 11">
    <name type="scientific">Pisciglobus halotolerans</name>
    <dbReference type="NCBI Taxonomy" id="745365"/>
    <lineage>
        <taxon>Bacteria</taxon>
        <taxon>Bacillati</taxon>
        <taxon>Bacillota</taxon>
        <taxon>Bacilli</taxon>
        <taxon>Lactobacillales</taxon>
        <taxon>Carnobacteriaceae</taxon>
    </lineage>
</organism>
<feature type="binding site" evidence="8">
    <location>
        <position position="149"/>
    </location>
    <ligand>
        <name>Mn(2+)</name>
        <dbReference type="ChEBI" id="CHEBI:29035"/>
        <label>2</label>
    </ligand>
</feature>
<protein>
    <recommendedName>
        <fullName evidence="8">Probable manganese-dependent inorganic pyrophosphatase</fullName>
        <ecNumber evidence="8">3.6.1.1</ecNumber>
    </recommendedName>
    <alternativeName>
        <fullName evidence="8">Pyrophosphate phospho-hydrolase</fullName>
        <shortName evidence="8">PPase</shortName>
    </alternativeName>
</protein>
<feature type="binding site" evidence="8">
    <location>
        <position position="15"/>
    </location>
    <ligand>
        <name>Mn(2+)</name>
        <dbReference type="ChEBI" id="CHEBI:29035"/>
        <label>2</label>
    </ligand>
</feature>
<proteinExistence type="inferred from homology"/>
<evidence type="ECO:0000313" key="11">
    <source>
        <dbReference type="Proteomes" id="UP000198668"/>
    </source>
</evidence>
<evidence type="ECO:0000256" key="4">
    <source>
        <dbReference type="ARBA" id="ARBA00022723"/>
    </source>
</evidence>
<comment type="cofactor">
    <cofactor evidence="8">
        <name>Mn(2+)</name>
        <dbReference type="ChEBI" id="CHEBI:29035"/>
    </cofactor>
    <text evidence="8">Binds 2 manganese ions per subunit.</text>
</comment>
<dbReference type="InterPro" id="IPR022934">
    <property type="entry name" value="Mn-dep_inorganic_PyrPase"/>
</dbReference>
<dbReference type="GO" id="GO:0004427">
    <property type="term" value="F:inorganic diphosphate phosphatase activity"/>
    <property type="evidence" value="ECO:0007669"/>
    <property type="project" value="UniProtKB-UniRule"/>
</dbReference>
<evidence type="ECO:0000259" key="9">
    <source>
        <dbReference type="SMART" id="SM01131"/>
    </source>
</evidence>
<keyword evidence="4 8" id="KW-0479">Metal-binding</keyword>
<dbReference type="HAMAP" id="MF_00207">
    <property type="entry name" value="PPase_C"/>
    <property type="match status" value="1"/>
</dbReference>
<evidence type="ECO:0000256" key="3">
    <source>
        <dbReference type="ARBA" id="ARBA00022490"/>
    </source>
</evidence>
<evidence type="ECO:0000313" key="10">
    <source>
        <dbReference type="EMBL" id="SFH59625.1"/>
    </source>
</evidence>
<keyword evidence="11" id="KW-1185">Reference proteome</keyword>
<dbReference type="InterPro" id="IPR004097">
    <property type="entry name" value="DHHA2"/>
</dbReference>
<comment type="subcellular location">
    <subcellularLocation>
        <location evidence="1 8">Cytoplasm</location>
    </subcellularLocation>
</comment>
<dbReference type="Gene3D" id="3.10.310.20">
    <property type="entry name" value="DHHA2 domain"/>
    <property type="match status" value="1"/>
</dbReference>
<dbReference type="PANTHER" id="PTHR12112:SF22">
    <property type="entry name" value="MANGANESE-DEPENDENT INORGANIC PYROPHOSPHATASE-RELATED"/>
    <property type="match status" value="1"/>
</dbReference>
<dbReference type="EC" id="3.6.1.1" evidence="8"/>
<feature type="domain" description="DHHA2" evidence="9">
    <location>
        <begin position="181"/>
        <end position="307"/>
    </location>
</feature>
<dbReference type="Gene3D" id="3.90.1640.10">
    <property type="entry name" value="inorganic pyrophosphatase (n-terminal core)"/>
    <property type="match status" value="1"/>
</dbReference>
<evidence type="ECO:0000256" key="1">
    <source>
        <dbReference type="ARBA" id="ARBA00004496"/>
    </source>
</evidence>
<feature type="binding site" evidence="8">
    <location>
        <position position="13"/>
    </location>
    <ligand>
        <name>Mn(2+)</name>
        <dbReference type="ChEBI" id="CHEBI:29035"/>
        <label>1</label>
    </ligand>
</feature>
<feature type="binding site" evidence="8">
    <location>
        <position position="75"/>
    </location>
    <ligand>
        <name>Mn(2+)</name>
        <dbReference type="ChEBI" id="CHEBI:29035"/>
        <label>1</label>
    </ligand>
</feature>
<feature type="binding site" evidence="8">
    <location>
        <position position="9"/>
    </location>
    <ligand>
        <name>Mn(2+)</name>
        <dbReference type="ChEBI" id="CHEBI:29035"/>
        <label>1</label>
    </ligand>
</feature>
<dbReference type="AlphaFoldDB" id="A0A1I3BBD3"/>
<dbReference type="EMBL" id="FOQE01000005">
    <property type="protein sequence ID" value="SFH59625.1"/>
    <property type="molecule type" value="Genomic_DNA"/>
</dbReference>
<dbReference type="FunFam" id="3.90.1640.10:FF:000001">
    <property type="entry name" value="Probable manganese-dependent inorganic pyrophosphatase"/>
    <property type="match status" value="1"/>
</dbReference>
<feature type="binding site" evidence="8">
    <location>
        <position position="75"/>
    </location>
    <ligand>
        <name>Mn(2+)</name>
        <dbReference type="ChEBI" id="CHEBI:29035"/>
        <label>2</label>
    </ligand>
</feature>
<dbReference type="Proteomes" id="UP000198668">
    <property type="component" value="Unassembled WGS sequence"/>
</dbReference>
<feature type="binding site" evidence="8">
    <location>
        <position position="97"/>
    </location>
    <ligand>
        <name>Mn(2+)</name>
        <dbReference type="ChEBI" id="CHEBI:29035"/>
        <label>2</label>
    </ligand>
</feature>
<comment type="catalytic activity">
    <reaction evidence="7 8">
        <text>diphosphate + H2O = 2 phosphate + H(+)</text>
        <dbReference type="Rhea" id="RHEA:24576"/>
        <dbReference type="ChEBI" id="CHEBI:15377"/>
        <dbReference type="ChEBI" id="CHEBI:15378"/>
        <dbReference type="ChEBI" id="CHEBI:33019"/>
        <dbReference type="ChEBI" id="CHEBI:43474"/>
        <dbReference type="EC" id="3.6.1.1"/>
    </reaction>
</comment>
<dbReference type="SMART" id="SM01131">
    <property type="entry name" value="DHHA2"/>
    <property type="match status" value="1"/>
</dbReference>
<evidence type="ECO:0000256" key="5">
    <source>
        <dbReference type="ARBA" id="ARBA00022801"/>
    </source>
</evidence>
<reference evidence="10 11" key="1">
    <citation type="submission" date="2016-10" db="EMBL/GenBank/DDBJ databases">
        <authorList>
            <person name="de Groot N.N."/>
        </authorList>
    </citation>
    <scope>NUCLEOTIDE SEQUENCE [LARGE SCALE GENOMIC DNA]</scope>
    <source>
        <strain evidence="10 11">DSM 27630</strain>
    </source>
</reference>
<gene>
    <name evidence="8" type="primary">ppaC</name>
    <name evidence="10" type="ORF">SAMN04489868_10564</name>
</gene>
<evidence type="ECO:0000256" key="7">
    <source>
        <dbReference type="ARBA" id="ARBA00047820"/>
    </source>
</evidence>
<accession>A0A1I3BBD3</accession>
<dbReference type="GO" id="GO:0005737">
    <property type="term" value="C:cytoplasm"/>
    <property type="evidence" value="ECO:0007669"/>
    <property type="project" value="UniProtKB-SubCell"/>
</dbReference>
<sequence>MSKILVFGHKNPDTDAITSAISFSYLKNQLGEKTEAVALGELNEETAYALNYFNVAAPRVVETVANETDTVYLVDHNEAQQSVADIAEVEVASVVDHHRIANFETTNPLYYRAEPVGCTNTIILKLFKENDVVIPKNIAGLMLSAIVSDTLLFKSPTCTSEDEAAAKELAELAEVDLESYGLDLLKAGTNMGDKSAEELIDLDAKSFSMGDKNVRIAQINVVDVDDVFSKQEAIVEAIEQTNLNNNYDLFLLVVTNILDSDSIVLAYGNPVQAVENAFGIELKDHKALLKGVVSRKKQVVPQLTEELTK</sequence>
<dbReference type="InterPro" id="IPR001667">
    <property type="entry name" value="DDH_dom"/>
</dbReference>
<dbReference type="RefSeq" id="WP_092091394.1">
    <property type="nucleotide sequence ID" value="NZ_FOQE01000005.1"/>
</dbReference>
<dbReference type="OrthoDB" id="9766150at2"/>
<comment type="similarity">
    <text evidence="2 8">Belongs to the PPase class C family.</text>
</comment>
<keyword evidence="5 8" id="KW-0378">Hydrolase</keyword>